<evidence type="ECO:0000256" key="4">
    <source>
        <dbReference type="ARBA" id="ARBA00023110"/>
    </source>
</evidence>
<accession>A0A6N4THK6</accession>
<keyword evidence="5 6" id="KW-0413">Isomerase</keyword>
<evidence type="ECO:0000256" key="2">
    <source>
        <dbReference type="ARBA" id="ARBA00013194"/>
    </source>
</evidence>
<keyword evidence="4 6" id="KW-0697">Rotamase</keyword>
<dbReference type="GO" id="GO:0003755">
    <property type="term" value="F:peptidyl-prolyl cis-trans isomerase activity"/>
    <property type="evidence" value="ECO:0007669"/>
    <property type="project" value="UniProtKB-KW"/>
</dbReference>
<keyword evidence="10" id="KW-1185">Reference proteome</keyword>
<protein>
    <recommendedName>
        <fullName evidence="2">peptidylprolyl isomerase</fullName>
        <ecNumber evidence="2">5.2.1.8</ecNumber>
    </recommendedName>
</protein>
<evidence type="ECO:0000259" key="8">
    <source>
        <dbReference type="PROSITE" id="PS50198"/>
    </source>
</evidence>
<evidence type="ECO:0000313" key="9">
    <source>
        <dbReference type="EMBL" id="BBK21915.1"/>
    </source>
</evidence>
<gene>
    <name evidence="9" type="primary">prsA</name>
    <name evidence="9" type="ORF">Aargi30884_08180</name>
</gene>
<dbReference type="Pfam" id="PF00639">
    <property type="entry name" value="Rotamase"/>
    <property type="match status" value="1"/>
</dbReference>
<dbReference type="InterPro" id="IPR027304">
    <property type="entry name" value="Trigger_fact/SurA_dom_sf"/>
</dbReference>
<evidence type="ECO:0000256" key="7">
    <source>
        <dbReference type="SAM" id="Phobius"/>
    </source>
</evidence>
<proteinExistence type="predicted"/>
<feature type="transmembrane region" description="Helical" evidence="7">
    <location>
        <begin position="9"/>
        <end position="29"/>
    </location>
</feature>
<dbReference type="InterPro" id="IPR000297">
    <property type="entry name" value="PPIase_PpiC"/>
</dbReference>
<keyword evidence="7" id="KW-1133">Transmembrane helix</keyword>
<dbReference type="Proteomes" id="UP000464754">
    <property type="component" value="Chromosome"/>
</dbReference>
<dbReference type="PANTHER" id="PTHR47245">
    <property type="entry name" value="PEPTIDYLPROLYL ISOMERASE"/>
    <property type="match status" value="1"/>
</dbReference>
<dbReference type="EC" id="5.2.1.8" evidence="2"/>
<dbReference type="PANTHER" id="PTHR47245:SF1">
    <property type="entry name" value="FOLDASE PROTEIN PRSA"/>
    <property type="match status" value="1"/>
</dbReference>
<dbReference type="EMBL" id="AP019695">
    <property type="protein sequence ID" value="BBK21915.1"/>
    <property type="molecule type" value="Genomic_DNA"/>
</dbReference>
<dbReference type="AlphaFoldDB" id="A0A6N4THK6"/>
<comment type="catalytic activity">
    <reaction evidence="1">
        <text>[protein]-peptidylproline (omega=180) = [protein]-peptidylproline (omega=0)</text>
        <dbReference type="Rhea" id="RHEA:16237"/>
        <dbReference type="Rhea" id="RHEA-COMP:10747"/>
        <dbReference type="Rhea" id="RHEA-COMP:10748"/>
        <dbReference type="ChEBI" id="CHEBI:83833"/>
        <dbReference type="ChEBI" id="CHEBI:83834"/>
        <dbReference type="EC" id="5.2.1.8"/>
    </reaction>
</comment>
<name>A0A6N4THK6_9FIRM</name>
<evidence type="ECO:0000256" key="6">
    <source>
        <dbReference type="PROSITE-ProRule" id="PRU00278"/>
    </source>
</evidence>
<dbReference type="Gene3D" id="3.10.50.40">
    <property type="match status" value="1"/>
</dbReference>
<evidence type="ECO:0000313" key="10">
    <source>
        <dbReference type="Proteomes" id="UP000464754"/>
    </source>
</evidence>
<evidence type="ECO:0000256" key="1">
    <source>
        <dbReference type="ARBA" id="ARBA00000971"/>
    </source>
</evidence>
<evidence type="ECO:0000256" key="5">
    <source>
        <dbReference type="ARBA" id="ARBA00023235"/>
    </source>
</evidence>
<keyword evidence="3" id="KW-0732">Signal</keyword>
<dbReference type="KEGG" id="aarg:Aargi30884_08180"/>
<keyword evidence="7" id="KW-0812">Transmembrane</keyword>
<feature type="domain" description="PpiC" evidence="8">
    <location>
        <begin position="167"/>
        <end position="271"/>
    </location>
</feature>
<sequence length="335" mass="38572">MIDIIKKQWFVILIALIFIGFSIFCIYDTNKGKLPGKSVDGKDVVVSLEKENITADELYDEMYKTYGDSVLMNQFNNAVIDEAVKTTDELKETAKQIRTNVETNAQNYASSYQMSSEEYITTMLKQQGYEYEQLDDFCLLAAKMQKMQNDYIDKNFDSLFDDYYKEKQPRTVSHILIKVADVNNPTEEEQKQIDAVNKELKEGKSFEEVAKKYSADGSAENGGSLGLMDKDTQYVESFKKAALGLKSNETSEWVKESNENYSGWHLIKAGKTTKEEIKEEIKKNKDLKDQLYYNIANYHTDITNKMIKEAMENLDIKYSSDDIKKMIDESLNSEN</sequence>
<dbReference type="InterPro" id="IPR023058">
    <property type="entry name" value="PPIase_PpiC_CS"/>
</dbReference>
<dbReference type="PROSITE" id="PS01096">
    <property type="entry name" value="PPIC_PPIASE_1"/>
    <property type="match status" value="1"/>
</dbReference>
<dbReference type="InterPro" id="IPR050245">
    <property type="entry name" value="PrsA_foldase"/>
</dbReference>
<keyword evidence="7" id="KW-0472">Membrane</keyword>
<dbReference type="SUPFAM" id="SSF54534">
    <property type="entry name" value="FKBP-like"/>
    <property type="match status" value="1"/>
</dbReference>
<dbReference type="InterPro" id="IPR046357">
    <property type="entry name" value="PPIase_dom_sf"/>
</dbReference>
<evidence type="ECO:0000256" key="3">
    <source>
        <dbReference type="ARBA" id="ARBA00022729"/>
    </source>
</evidence>
<organism evidence="9 10">
    <name type="scientific">Amedibacterium intestinale</name>
    <dbReference type="NCBI Taxonomy" id="2583452"/>
    <lineage>
        <taxon>Bacteria</taxon>
        <taxon>Bacillati</taxon>
        <taxon>Bacillota</taxon>
        <taxon>Erysipelotrichia</taxon>
        <taxon>Erysipelotrichales</taxon>
        <taxon>Erysipelotrichaceae</taxon>
        <taxon>Amedibacterium</taxon>
    </lineage>
</organism>
<dbReference type="PROSITE" id="PS50198">
    <property type="entry name" value="PPIC_PPIASE_2"/>
    <property type="match status" value="1"/>
</dbReference>
<dbReference type="RefSeq" id="WP_163051572.1">
    <property type="nucleotide sequence ID" value="NZ_AP019695.1"/>
</dbReference>
<dbReference type="SUPFAM" id="SSF109998">
    <property type="entry name" value="Triger factor/SurA peptide-binding domain-like"/>
    <property type="match status" value="1"/>
</dbReference>
<reference evidence="10" key="1">
    <citation type="submission" date="2019-05" db="EMBL/GenBank/DDBJ databases">
        <title>Complete genome sequencing of Absiella argi strain JCM 30884.</title>
        <authorList>
            <person name="Sakamoto M."/>
            <person name="Murakami T."/>
            <person name="Mori H."/>
        </authorList>
    </citation>
    <scope>NUCLEOTIDE SEQUENCE [LARGE SCALE GENOMIC DNA]</scope>
    <source>
        <strain evidence="10">JCM 30884</strain>
    </source>
</reference>